<organism evidence="1 2">
    <name type="scientific">Rotaria magnacalcarata</name>
    <dbReference type="NCBI Taxonomy" id="392030"/>
    <lineage>
        <taxon>Eukaryota</taxon>
        <taxon>Metazoa</taxon>
        <taxon>Spiralia</taxon>
        <taxon>Gnathifera</taxon>
        <taxon>Rotifera</taxon>
        <taxon>Eurotatoria</taxon>
        <taxon>Bdelloidea</taxon>
        <taxon>Philodinida</taxon>
        <taxon>Philodinidae</taxon>
        <taxon>Rotaria</taxon>
    </lineage>
</organism>
<protein>
    <submittedName>
        <fullName evidence="1">Uncharacterized protein</fullName>
    </submittedName>
</protein>
<evidence type="ECO:0000313" key="1">
    <source>
        <dbReference type="EMBL" id="CAF4400277.1"/>
    </source>
</evidence>
<dbReference type="EMBL" id="CAJOBG010040596">
    <property type="protein sequence ID" value="CAF4400277.1"/>
    <property type="molecule type" value="Genomic_DNA"/>
</dbReference>
<name>A0A820P7V3_9BILA</name>
<keyword evidence="2" id="KW-1185">Reference proteome</keyword>
<gene>
    <name evidence="1" type="ORF">OVN521_LOCUS34827</name>
</gene>
<feature type="non-terminal residue" evidence="1">
    <location>
        <position position="1"/>
    </location>
</feature>
<proteinExistence type="predicted"/>
<reference evidence="1" key="1">
    <citation type="submission" date="2021-02" db="EMBL/GenBank/DDBJ databases">
        <authorList>
            <person name="Nowell W R."/>
        </authorList>
    </citation>
    <scope>NUCLEOTIDE SEQUENCE</scope>
</reference>
<accession>A0A820P7V3</accession>
<comment type="caution">
    <text evidence="1">The sequence shown here is derived from an EMBL/GenBank/DDBJ whole genome shotgun (WGS) entry which is preliminary data.</text>
</comment>
<dbReference type="AlphaFoldDB" id="A0A820P7V3"/>
<evidence type="ECO:0000313" key="2">
    <source>
        <dbReference type="Proteomes" id="UP000663866"/>
    </source>
</evidence>
<dbReference type="Proteomes" id="UP000663866">
    <property type="component" value="Unassembled WGS sequence"/>
</dbReference>
<sequence length="386" mass="44467">VNDQSTQSQLSHQEVIEEKLRTFQKFNGNGDAEQWLMYLLDKFDSLGVNMAERIIWIPNVLSNEAFIWYARSANVMPTFIAFTNLFLQRFSTKRNEEIKITTNNNNVQMSNLNQDDVFGSLRSQLLLKIQQAMNMLKLTDAEKLFYIFLCLEGDAGDWFLDNKHSFSTWTSFIEKIVKIFKLPGNDDNLFDQLCLSEHVNKKNDTTTIDIIAEDTSMHIGSGKADYDPPVPEQFSETNRIIYETKEKPLNPINDASFNVLSFEKSIPDDINVVSDGLDVFKNFGMKNYDSIIATGTVFIGIQYSLNMHNEPMITEIRRQANIKTTTQMILLKIKIVFDKKIYNNILNTYWFMNQPFDPGGVVSVKQAFVLCLDITYYNTSIEITLM</sequence>